<dbReference type="InterPro" id="IPR035969">
    <property type="entry name" value="Rab-GAP_TBC_sf"/>
</dbReference>
<dbReference type="GO" id="GO:0005096">
    <property type="term" value="F:GTPase activator activity"/>
    <property type="evidence" value="ECO:0007669"/>
    <property type="project" value="TreeGrafter"/>
</dbReference>
<evidence type="ECO:0000259" key="2">
    <source>
        <dbReference type="PROSITE" id="PS50086"/>
    </source>
</evidence>
<dbReference type="InterPro" id="IPR050302">
    <property type="entry name" value="Rab_GAP_TBC_domain"/>
</dbReference>
<dbReference type="AlphaFoldDB" id="F0YJW5"/>
<dbReference type="OrthoDB" id="294251at2759"/>
<name>F0YJW5_AURAN</name>
<dbReference type="GO" id="GO:0031267">
    <property type="term" value="F:small GTPase binding"/>
    <property type="evidence" value="ECO:0007669"/>
    <property type="project" value="TreeGrafter"/>
</dbReference>
<protein>
    <recommendedName>
        <fullName evidence="2">Rab-GAP TBC domain-containing protein</fullName>
    </recommendedName>
</protein>
<sequence length="751" mass="82469">METPTRKTPGIRARELYESGTIDGAQYEAIVSADRRFQKEEARWQAEVEAHYGAAPPAADWTLCGGGTVDAAYPPGPPPLMVPVAVQENAYVSGKGWKHGCEAFRREANDAPHPDVVAVPVASLGGSDAAVRDAAAAADREARHDARLAGLWRAELESGCDLATSRLCRVHERPRAGVPAAARAAAWRELFLKDRLHITRDLYGILKDKARAAMRRAEREAPDDDGDEGARESVAFHGREKSLELLALDVPRTLARFGNQNAGSPGELGDALTEVLRAYVLHRPDVGYVQGMSYLAAVLVLALKGDPFDAFVALANMLQRPFFFDFYRLDSRDVKARVGVFDDVFDAARPALRRRFAGLGLDSGVFLLDWALTLFASVLEGGVLHHVWECFLIGGPPFFVRCALAILAVLEPELLAAPEIPDVLDVAPEKFTESARVFGRRQRIKKRTTIARPASRTALTLERIRLRPRLESAGAIPYWVPRARNATTWVTTRNMSTKRSTPKAVHWEELTEVGAALSPRTRRPTDRFYQREAPRPKVRRLERADTEPLEEVRGLAARADEGRASPHEGDDLEGDDLAPPPEGADLPPADEGEDSAAEEFDRKSAPRFSPAAAARLQEALEVAQAESSLAAPPGRWFEPGQEARKILLGTRVRGIEYEGAHLNVDALSRARVLVLEEEAAISSTVDDPLRLNDARLQPGILCEKRRHRRRVHGRGRLLPAGAVRVGIRLVGDALQGRESADRRLSGGKAHR</sequence>
<gene>
    <name evidence="3" type="ORF">AURANDRAFT_72484</name>
</gene>
<dbReference type="InParanoid" id="F0YJW5"/>
<dbReference type="SUPFAM" id="SSF47923">
    <property type="entry name" value="Ypt/Rab-GAP domain of gyp1p"/>
    <property type="match status" value="2"/>
</dbReference>
<dbReference type="PROSITE" id="PS50086">
    <property type="entry name" value="TBC_RABGAP"/>
    <property type="match status" value="1"/>
</dbReference>
<dbReference type="PANTHER" id="PTHR47219">
    <property type="entry name" value="RAB GTPASE-ACTIVATING PROTEIN 1-LIKE"/>
    <property type="match status" value="1"/>
</dbReference>
<evidence type="ECO:0000313" key="4">
    <source>
        <dbReference type="Proteomes" id="UP000002729"/>
    </source>
</evidence>
<dbReference type="eggNOG" id="KOG2223">
    <property type="taxonomic scope" value="Eukaryota"/>
</dbReference>
<dbReference type="KEGG" id="aaf:AURANDRAFT_72484"/>
<dbReference type="SMART" id="SM00164">
    <property type="entry name" value="TBC"/>
    <property type="match status" value="1"/>
</dbReference>
<dbReference type="GeneID" id="20228729"/>
<feature type="domain" description="Rab-GAP TBC" evidence="2">
    <location>
        <begin position="177"/>
        <end position="395"/>
    </location>
</feature>
<dbReference type="Pfam" id="PF00566">
    <property type="entry name" value="RabGAP-TBC"/>
    <property type="match status" value="1"/>
</dbReference>
<dbReference type="InterPro" id="IPR000195">
    <property type="entry name" value="Rab-GAP-TBC_dom"/>
</dbReference>
<dbReference type="EMBL" id="GL833149">
    <property type="protein sequence ID" value="EGB04575.1"/>
    <property type="molecule type" value="Genomic_DNA"/>
</dbReference>
<proteinExistence type="predicted"/>
<evidence type="ECO:0000313" key="3">
    <source>
        <dbReference type="EMBL" id="EGB04575.1"/>
    </source>
</evidence>
<feature type="compositionally biased region" description="Basic and acidic residues" evidence="1">
    <location>
        <begin position="523"/>
        <end position="569"/>
    </location>
</feature>
<dbReference type="Gene3D" id="1.10.8.270">
    <property type="entry name" value="putative rabgap domain of human tbc1 domain family member 14 like domains"/>
    <property type="match status" value="1"/>
</dbReference>
<evidence type="ECO:0000256" key="1">
    <source>
        <dbReference type="SAM" id="MobiDB-lite"/>
    </source>
</evidence>
<accession>F0YJW5</accession>
<keyword evidence="4" id="KW-1185">Reference proteome</keyword>
<dbReference type="PANTHER" id="PTHR47219:SF9">
    <property type="entry name" value="GTPASE ACTIVATING PROTEIN AND CENTROSOME-ASSOCIATED, ISOFORM B"/>
    <property type="match status" value="1"/>
</dbReference>
<dbReference type="OMA" id="ENIAWAN"/>
<feature type="region of interest" description="Disordered" evidence="1">
    <location>
        <begin position="516"/>
        <end position="606"/>
    </location>
</feature>
<organism evidence="4">
    <name type="scientific">Aureococcus anophagefferens</name>
    <name type="common">Harmful bloom alga</name>
    <dbReference type="NCBI Taxonomy" id="44056"/>
    <lineage>
        <taxon>Eukaryota</taxon>
        <taxon>Sar</taxon>
        <taxon>Stramenopiles</taxon>
        <taxon>Ochrophyta</taxon>
        <taxon>Pelagophyceae</taxon>
        <taxon>Pelagomonadales</taxon>
        <taxon>Pelagomonadaceae</taxon>
        <taxon>Aureococcus</taxon>
    </lineage>
</organism>
<reference evidence="3 4" key="1">
    <citation type="journal article" date="2011" name="Proc. Natl. Acad. Sci. U.S.A.">
        <title>Niche of harmful alga Aureococcus anophagefferens revealed through ecogenomics.</title>
        <authorList>
            <person name="Gobler C.J."/>
            <person name="Berry D.L."/>
            <person name="Dyhrman S.T."/>
            <person name="Wilhelm S.W."/>
            <person name="Salamov A."/>
            <person name="Lobanov A.V."/>
            <person name="Zhang Y."/>
            <person name="Collier J.L."/>
            <person name="Wurch L.L."/>
            <person name="Kustka A.B."/>
            <person name="Dill B.D."/>
            <person name="Shah M."/>
            <person name="VerBerkmoes N.C."/>
            <person name="Kuo A."/>
            <person name="Terry A."/>
            <person name="Pangilinan J."/>
            <person name="Lindquist E.A."/>
            <person name="Lucas S."/>
            <person name="Paulsen I.T."/>
            <person name="Hattenrath-Lehmann T.K."/>
            <person name="Talmage S.C."/>
            <person name="Walker E.A."/>
            <person name="Koch F."/>
            <person name="Burson A.M."/>
            <person name="Marcoval M.A."/>
            <person name="Tang Y.Z."/>
            <person name="Lecleir G.R."/>
            <person name="Coyne K.J."/>
            <person name="Berg G.M."/>
            <person name="Bertrand E.M."/>
            <person name="Saito M.A."/>
            <person name="Gladyshev V.N."/>
            <person name="Grigoriev I.V."/>
        </authorList>
    </citation>
    <scope>NUCLEOTIDE SEQUENCE [LARGE SCALE GENOMIC DNA]</scope>
    <source>
        <strain evidence="4">CCMP 1984</strain>
    </source>
</reference>
<dbReference type="RefSeq" id="XP_009040682.1">
    <property type="nucleotide sequence ID" value="XM_009042434.1"/>
</dbReference>
<feature type="compositionally biased region" description="Acidic residues" evidence="1">
    <location>
        <begin position="588"/>
        <end position="598"/>
    </location>
</feature>
<dbReference type="Gene3D" id="1.10.472.80">
    <property type="entry name" value="Ypt/Rab-GAP domain of gyp1p, domain 3"/>
    <property type="match status" value="1"/>
</dbReference>
<dbReference type="Proteomes" id="UP000002729">
    <property type="component" value="Unassembled WGS sequence"/>
</dbReference>